<accession>A0AB39L1M8</accession>
<dbReference type="KEGG" id="spue:AB5L97_15980"/>
<sequence length="307" mass="34092">MSTSQHPVVLPAEALKGGDEAVVDANVDVVNAMYEELLDEREIAQNALRGYYVDFYLTQMLDGGFAQYVFTSGEREGIDGLVRDGLREMGATEHATLFDELASAFKGLSEEDAEAYLDGDDDASPAVARLEELDERFEALQDEQDIVALNAAWLRGQEGLLALDEDGIEDEIARRVGLIGNLEERRAAAEEQDLADMPDFELVIRELCDVAGHDLTAITMGDPNYLHHGVKTLAWRFTTDQGEYLMVEEDDEAYMIDPEDGKILAAVEFEEIDEDEDGWDLEDESVDAEDETRPADPQNGHEVQTAH</sequence>
<proteinExistence type="predicted"/>
<organism evidence="3">
    <name type="scientific">Sinomonas puerhi</name>
    <dbReference type="NCBI Taxonomy" id="3238584"/>
    <lineage>
        <taxon>Bacteria</taxon>
        <taxon>Bacillati</taxon>
        <taxon>Actinomycetota</taxon>
        <taxon>Actinomycetes</taxon>
        <taxon>Micrococcales</taxon>
        <taxon>Micrococcaceae</taxon>
        <taxon>Sinomonas</taxon>
    </lineage>
</organism>
<protein>
    <recommendedName>
        <fullName evidence="2">DNA mimic protein DMP19 C-terminal domain-containing protein</fullName>
    </recommendedName>
</protein>
<feature type="region of interest" description="Disordered" evidence="1">
    <location>
        <begin position="271"/>
        <end position="307"/>
    </location>
</feature>
<evidence type="ECO:0000259" key="2">
    <source>
        <dbReference type="Pfam" id="PF14300"/>
    </source>
</evidence>
<dbReference type="RefSeq" id="WP_307955850.1">
    <property type="nucleotide sequence ID" value="NZ_CP163302.1"/>
</dbReference>
<gene>
    <name evidence="3" type="ORF">AB5L97_15980</name>
</gene>
<dbReference type="AlphaFoldDB" id="A0AB39L1M8"/>
<evidence type="ECO:0000256" key="1">
    <source>
        <dbReference type="SAM" id="MobiDB-lite"/>
    </source>
</evidence>
<feature type="domain" description="DNA mimic protein DMP19 C-terminal" evidence="2">
    <location>
        <begin position="45"/>
        <end position="156"/>
    </location>
</feature>
<reference evidence="3" key="1">
    <citation type="submission" date="2024-07" db="EMBL/GenBank/DDBJ databases">
        <authorList>
            <person name="fu j."/>
        </authorList>
    </citation>
    <scope>NUCLEOTIDE SEQUENCE</scope>
    <source>
        <strain evidence="3">P10A9</strain>
    </source>
</reference>
<dbReference type="EMBL" id="CP163302">
    <property type="protein sequence ID" value="XDP44751.1"/>
    <property type="molecule type" value="Genomic_DNA"/>
</dbReference>
<name>A0AB39L1M8_9MICC</name>
<evidence type="ECO:0000313" key="3">
    <source>
        <dbReference type="EMBL" id="XDP44751.1"/>
    </source>
</evidence>
<dbReference type="InterPro" id="IPR025402">
    <property type="entry name" value="DMP19_C"/>
</dbReference>
<feature type="compositionally biased region" description="Acidic residues" evidence="1">
    <location>
        <begin position="271"/>
        <end position="290"/>
    </location>
</feature>
<dbReference type="Gene3D" id="1.20.1420.60">
    <property type="match status" value="1"/>
</dbReference>
<dbReference type="Pfam" id="PF14300">
    <property type="entry name" value="DMP19"/>
    <property type="match status" value="1"/>
</dbReference>